<feature type="transmembrane region" description="Helical" evidence="1">
    <location>
        <begin position="42"/>
        <end position="64"/>
    </location>
</feature>
<keyword evidence="1" id="KW-0812">Transmembrane</keyword>
<evidence type="ECO:0000313" key="3">
    <source>
        <dbReference type="Proteomes" id="UP000680865"/>
    </source>
</evidence>
<feature type="transmembrane region" description="Helical" evidence="1">
    <location>
        <begin position="76"/>
        <end position="96"/>
    </location>
</feature>
<keyword evidence="3" id="KW-1185">Reference proteome</keyword>
<keyword evidence="1" id="KW-0472">Membrane</keyword>
<proteinExistence type="predicted"/>
<dbReference type="Proteomes" id="UP000680865">
    <property type="component" value="Unassembled WGS sequence"/>
</dbReference>
<keyword evidence="1" id="KW-1133">Transmembrane helix</keyword>
<feature type="transmembrane region" description="Helical" evidence="1">
    <location>
        <begin position="102"/>
        <end position="120"/>
    </location>
</feature>
<gene>
    <name evidence="2" type="ORF">Aco04nite_18400</name>
</gene>
<comment type="caution">
    <text evidence="2">The sequence shown here is derived from an EMBL/GenBank/DDBJ whole genome shotgun (WGS) entry which is preliminary data.</text>
</comment>
<accession>A0A919SCW1</accession>
<dbReference type="EMBL" id="BOQP01000008">
    <property type="protein sequence ID" value="GIM70087.1"/>
    <property type="molecule type" value="Genomic_DNA"/>
</dbReference>
<feature type="transmembrane region" description="Helical" evidence="1">
    <location>
        <begin position="18"/>
        <end position="36"/>
    </location>
</feature>
<evidence type="ECO:0000256" key="1">
    <source>
        <dbReference type="SAM" id="Phobius"/>
    </source>
</evidence>
<reference evidence="2" key="1">
    <citation type="submission" date="2021-03" db="EMBL/GenBank/DDBJ databases">
        <title>Whole genome shotgun sequence of Actinoplanes consettensis NBRC 14913.</title>
        <authorList>
            <person name="Komaki H."/>
            <person name="Tamura T."/>
        </authorList>
    </citation>
    <scope>NUCLEOTIDE SEQUENCE</scope>
    <source>
        <strain evidence="2">NBRC 14913</strain>
    </source>
</reference>
<dbReference type="AlphaFoldDB" id="A0A919SCW1"/>
<protein>
    <submittedName>
        <fullName evidence="2">Uncharacterized protein</fullName>
    </submittedName>
</protein>
<name>A0A919SCW1_9ACTN</name>
<sequence>MDLSHHDPERFVKTVRRVLIASGTLIMVYAVSGALTDHNVKGGALIFLIAVLIAHDGILLPLMIGVGAVATRFGPYLAASLTATAAVTLVGLPLVVTGGSRYALGLLTCYAAIAVAAVTWERLRRRSGA</sequence>
<organism evidence="2 3">
    <name type="scientific">Winogradskya consettensis</name>
    <dbReference type="NCBI Taxonomy" id="113560"/>
    <lineage>
        <taxon>Bacteria</taxon>
        <taxon>Bacillati</taxon>
        <taxon>Actinomycetota</taxon>
        <taxon>Actinomycetes</taxon>
        <taxon>Micromonosporales</taxon>
        <taxon>Micromonosporaceae</taxon>
        <taxon>Winogradskya</taxon>
    </lineage>
</organism>
<evidence type="ECO:0000313" key="2">
    <source>
        <dbReference type="EMBL" id="GIM70087.1"/>
    </source>
</evidence>